<gene>
    <name evidence="1" type="ORF">L9F63_024114</name>
</gene>
<evidence type="ECO:0000313" key="2">
    <source>
        <dbReference type="Proteomes" id="UP001233999"/>
    </source>
</evidence>
<protein>
    <submittedName>
        <fullName evidence="1">Uncharacterized protein</fullName>
    </submittedName>
</protein>
<sequence>GRQRTPCYKHQSDTLPYWLLVLSELQFLAASRRAVAAAAGAVLPPGSGVAGPAGATGGGVAVPPPPPHHPPGPDFHPAYRLNPYMEHLYSSLQQHSSPAASLHVNHRISKRISCLHHNYYFSFDVPRFFYPLTHLFDCMSFKAPFG</sequence>
<comment type="caution">
    <text evidence="1">The sequence shown here is derived from an EMBL/GenBank/DDBJ whole genome shotgun (WGS) entry which is preliminary data.</text>
</comment>
<accession>A0AAD7ZHC6</accession>
<feature type="non-terminal residue" evidence="1">
    <location>
        <position position="1"/>
    </location>
</feature>
<proteinExistence type="predicted"/>
<organism evidence="1 2">
    <name type="scientific">Diploptera punctata</name>
    <name type="common">Pacific beetle cockroach</name>
    <dbReference type="NCBI Taxonomy" id="6984"/>
    <lineage>
        <taxon>Eukaryota</taxon>
        <taxon>Metazoa</taxon>
        <taxon>Ecdysozoa</taxon>
        <taxon>Arthropoda</taxon>
        <taxon>Hexapoda</taxon>
        <taxon>Insecta</taxon>
        <taxon>Pterygota</taxon>
        <taxon>Neoptera</taxon>
        <taxon>Polyneoptera</taxon>
        <taxon>Dictyoptera</taxon>
        <taxon>Blattodea</taxon>
        <taxon>Blaberoidea</taxon>
        <taxon>Blaberidae</taxon>
        <taxon>Diplopterinae</taxon>
        <taxon>Diploptera</taxon>
    </lineage>
</organism>
<feature type="non-terminal residue" evidence="1">
    <location>
        <position position="146"/>
    </location>
</feature>
<name>A0AAD7ZHC6_DIPPU</name>
<dbReference type="AlphaFoldDB" id="A0AAD7ZHC6"/>
<evidence type="ECO:0000313" key="1">
    <source>
        <dbReference type="EMBL" id="KAJ9580704.1"/>
    </source>
</evidence>
<reference evidence="1" key="2">
    <citation type="submission" date="2023-05" db="EMBL/GenBank/DDBJ databases">
        <authorList>
            <person name="Fouks B."/>
        </authorList>
    </citation>
    <scope>NUCLEOTIDE SEQUENCE</scope>
    <source>
        <strain evidence="1">Stay&amp;Tobe</strain>
        <tissue evidence="1">Testes</tissue>
    </source>
</reference>
<reference evidence="1" key="1">
    <citation type="journal article" date="2023" name="IScience">
        <title>Live-bearing cockroach genome reveals convergent evolutionary mechanisms linked to viviparity in insects and beyond.</title>
        <authorList>
            <person name="Fouks B."/>
            <person name="Harrison M.C."/>
            <person name="Mikhailova A.A."/>
            <person name="Marchal E."/>
            <person name="English S."/>
            <person name="Carruthers M."/>
            <person name="Jennings E.C."/>
            <person name="Chiamaka E.L."/>
            <person name="Frigard R.A."/>
            <person name="Pippel M."/>
            <person name="Attardo G.M."/>
            <person name="Benoit J.B."/>
            <person name="Bornberg-Bauer E."/>
            <person name="Tobe S.S."/>
        </authorList>
    </citation>
    <scope>NUCLEOTIDE SEQUENCE</scope>
    <source>
        <strain evidence="1">Stay&amp;Tobe</strain>
    </source>
</reference>
<dbReference type="Proteomes" id="UP001233999">
    <property type="component" value="Unassembled WGS sequence"/>
</dbReference>
<keyword evidence="2" id="KW-1185">Reference proteome</keyword>
<dbReference type="EMBL" id="JASPKZ010008195">
    <property type="protein sequence ID" value="KAJ9580704.1"/>
    <property type="molecule type" value="Genomic_DNA"/>
</dbReference>